<sequence>MVEPAGVTDNKVDQVLEDRDEEHNDRPTPSQLPNSEFTAELNLLTVFLSLFSVSTDESLNSAERQHEMKKDVAKATKKLQINRRETDEVKPVRRQNQRCRTSIRDSRHGRRV</sequence>
<reference evidence="2 3" key="1">
    <citation type="submission" date="2019-09" db="EMBL/GenBank/DDBJ databases">
        <authorList>
            <person name="Ou C."/>
        </authorList>
    </citation>
    <scope>NUCLEOTIDE SEQUENCE [LARGE SCALE GENOMIC DNA]</scope>
    <source>
        <strain evidence="2">S2</strain>
        <tissue evidence="2">Leaf</tissue>
    </source>
</reference>
<evidence type="ECO:0000313" key="2">
    <source>
        <dbReference type="EMBL" id="KAB2595818.1"/>
    </source>
</evidence>
<dbReference type="EMBL" id="SMOL01000781">
    <property type="protein sequence ID" value="KAB2595818.1"/>
    <property type="molecule type" value="Genomic_DNA"/>
</dbReference>
<evidence type="ECO:0000256" key="1">
    <source>
        <dbReference type="SAM" id="MobiDB-lite"/>
    </source>
</evidence>
<dbReference type="OrthoDB" id="831823at2759"/>
<dbReference type="AlphaFoldDB" id="A0A5N5EY20"/>
<accession>A0A5N5EY20</accession>
<reference evidence="2 3" key="3">
    <citation type="submission" date="2019-11" db="EMBL/GenBank/DDBJ databases">
        <title>A de novo genome assembly of a pear dwarfing rootstock.</title>
        <authorList>
            <person name="Wang F."/>
            <person name="Wang J."/>
            <person name="Li S."/>
            <person name="Zhang Y."/>
            <person name="Fang M."/>
            <person name="Ma L."/>
            <person name="Zhao Y."/>
            <person name="Jiang S."/>
        </authorList>
    </citation>
    <scope>NUCLEOTIDE SEQUENCE [LARGE SCALE GENOMIC DNA]</scope>
    <source>
        <strain evidence="2">S2</strain>
        <tissue evidence="2">Leaf</tissue>
    </source>
</reference>
<evidence type="ECO:0000313" key="3">
    <source>
        <dbReference type="Proteomes" id="UP000327157"/>
    </source>
</evidence>
<comment type="caution">
    <text evidence="2">The sequence shown here is derived from an EMBL/GenBank/DDBJ whole genome shotgun (WGS) entry which is preliminary data.</text>
</comment>
<organism evidence="2 3">
    <name type="scientific">Pyrus ussuriensis x Pyrus communis</name>
    <dbReference type="NCBI Taxonomy" id="2448454"/>
    <lineage>
        <taxon>Eukaryota</taxon>
        <taxon>Viridiplantae</taxon>
        <taxon>Streptophyta</taxon>
        <taxon>Embryophyta</taxon>
        <taxon>Tracheophyta</taxon>
        <taxon>Spermatophyta</taxon>
        <taxon>Magnoliopsida</taxon>
        <taxon>eudicotyledons</taxon>
        <taxon>Gunneridae</taxon>
        <taxon>Pentapetalae</taxon>
        <taxon>rosids</taxon>
        <taxon>fabids</taxon>
        <taxon>Rosales</taxon>
        <taxon>Rosaceae</taxon>
        <taxon>Amygdaloideae</taxon>
        <taxon>Maleae</taxon>
        <taxon>Pyrus</taxon>
    </lineage>
</organism>
<keyword evidence="3" id="KW-1185">Reference proteome</keyword>
<name>A0A5N5EY20_9ROSA</name>
<reference evidence="3" key="2">
    <citation type="submission" date="2019-10" db="EMBL/GenBank/DDBJ databases">
        <title>A de novo genome assembly of a pear dwarfing rootstock.</title>
        <authorList>
            <person name="Wang F."/>
            <person name="Wang J."/>
            <person name="Li S."/>
            <person name="Zhang Y."/>
            <person name="Fang M."/>
            <person name="Ma L."/>
            <person name="Zhao Y."/>
            <person name="Jiang S."/>
        </authorList>
    </citation>
    <scope>NUCLEOTIDE SEQUENCE [LARGE SCALE GENOMIC DNA]</scope>
</reference>
<dbReference type="Proteomes" id="UP000327157">
    <property type="component" value="Chromosome 7"/>
</dbReference>
<feature type="region of interest" description="Disordered" evidence="1">
    <location>
        <begin position="1"/>
        <end position="34"/>
    </location>
</feature>
<feature type="compositionally biased region" description="Basic and acidic residues" evidence="1">
    <location>
        <begin position="10"/>
        <end position="26"/>
    </location>
</feature>
<gene>
    <name evidence="2" type="ORF">D8674_031268</name>
</gene>
<feature type="region of interest" description="Disordered" evidence="1">
    <location>
        <begin position="83"/>
        <end position="112"/>
    </location>
</feature>
<protein>
    <submittedName>
        <fullName evidence="2">Uncharacterized protein</fullName>
    </submittedName>
</protein>
<proteinExistence type="predicted"/>